<gene>
    <name evidence="5" type="ORF">GCL60_15485</name>
</gene>
<dbReference type="GO" id="GO:0016603">
    <property type="term" value="F:glutaminyl-peptide cyclotransferase activity"/>
    <property type="evidence" value="ECO:0007669"/>
    <property type="project" value="TreeGrafter"/>
</dbReference>
<evidence type="ECO:0000256" key="2">
    <source>
        <dbReference type="ARBA" id="ARBA00023315"/>
    </source>
</evidence>
<evidence type="ECO:0000313" key="5">
    <source>
        <dbReference type="EMBL" id="KAB8036525.1"/>
    </source>
</evidence>
<dbReference type="PANTHER" id="PTHR12283:SF6">
    <property type="entry name" value="GLUTAMINYL-PEPTIDE CYCLOTRANSFERASE-RELATED"/>
    <property type="match status" value="1"/>
</dbReference>
<evidence type="ECO:0000313" key="6">
    <source>
        <dbReference type="Proteomes" id="UP000437748"/>
    </source>
</evidence>
<feature type="domain" description="Peptidase M28" evidence="4">
    <location>
        <begin position="126"/>
        <end position="340"/>
    </location>
</feature>
<keyword evidence="3" id="KW-0472">Membrane</keyword>
<dbReference type="AlphaFoldDB" id="A0A6N6VNY3"/>
<protein>
    <submittedName>
        <fullName evidence="5">M28 family peptidase</fullName>
    </submittedName>
</protein>
<dbReference type="EMBL" id="WFLM01000006">
    <property type="protein sequence ID" value="KAB8036525.1"/>
    <property type="molecule type" value="Genomic_DNA"/>
</dbReference>
<evidence type="ECO:0000256" key="1">
    <source>
        <dbReference type="ARBA" id="ARBA00022679"/>
    </source>
</evidence>
<proteinExistence type="predicted"/>
<dbReference type="Pfam" id="PF04389">
    <property type="entry name" value="Peptidase_M28"/>
    <property type="match status" value="1"/>
</dbReference>
<reference evidence="5 6" key="1">
    <citation type="submission" date="2019-10" db="EMBL/GenBank/DDBJ databases">
        <title>New species of Slilvanegrellaceae.</title>
        <authorList>
            <person name="Pitt A."/>
            <person name="Hahn M.W."/>
        </authorList>
    </citation>
    <scope>NUCLEOTIDE SEQUENCE [LARGE SCALE GENOMIC DNA]</scope>
    <source>
        <strain evidence="5 6">SP-Ram-0.45-NSY-1</strain>
    </source>
</reference>
<evidence type="ECO:0000256" key="3">
    <source>
        <dbReference type="SAM" id="Phobius"/>
    </source>
</evidence>
<accession>A0A6N6VNY3</accession>
<keyword evidence="6" id="KW-1185">Reference proteome</keyword>
<dbReference type="PANTHER" id="PTHR12283">
    <property type="entry name" value="GLUTAMINYL-PEPTIDE CYCLOTRANSFERASE"/>
    <property type="match status" value="1"/>
</dbReference>
<organism evidence="5 6">
    <name type="scientific">Silvanigrella paludirubra</name>
    <dbReference type="NCBI Taxonomy" id="2499159"/>
    <lineage>
        <taxon>Bacteria</taxon>
        <taxon>Pseudomonadati</taxon>
        <taxon>Bdellovibrionota</taxon>
        <taxon>Oligoflexia</taxon>
        <taxon>Silvanigrellales</taxon>
        <taxon>Silvanigrellaceae</taxon>
        <taxon>Silvanigrella</taxon>
    </lineage>
</organism>
<keyword evidence="2" id="KW-0012">Acyltransferase</keyword>
<dbReference type="Gene3D" id="3.40.630.10">
    <property type="entry name" value="Zn peptidases"/>
    <property type="match status" value="1"/>
</dbReference>
<dbReference type="InterPro" id="IPR007484">
    <property type="entry name" value="Peptidase_M28"/>
</dbReference>
<evidence type="ECO:0000259" key="4">
    <source>
        <dbReference type="Pfam" id="PF04389"/>
    </source>
</evidence>
<name>A0A6N6VNY3_9BACT</name>
<keyword evidence="3" id="KW-1133">Transmembrane helix</keyword>
<dbReference type="InterPro" id="IPR040234">
    <property type="entry name" value="QC/QCL"/>
</dbReference>
<keyword evidence="3" id="KW-0812">Transmembrane</keyword>
<dbReference type="GO" id="GO:0008270">
    <property type="term" value="F:zinc ion binding"/>
    <property type="evidence" value="ECO:0007669"/>
    <property type="project" value="TreeGrafter"/>
</dbReference>
<comment type="caution">
    <text evidence="5">The sequence shown here is derived from an EMBL/GenBank/DDBJ whole genome shotgun (WGS) entry which is preliminary data.</text>
</comment>
<sequence length="346" mass="39169">MPFALYPSSLQRSKCIVKPTLFIWTTILIGLLIIFNSAATALSFQNSPHLSIENLKKSMEWFTAEPHPMGSKNQSKLAADLKQTLNQFGLLTSEIKFKATIPNTDSPQFGGLQKDAFLTKEVTGYNIVSTIKGKSDCSVLIGGHYDTKYFKDFKFVGANDGGSSTVLMMELARVLKKNKFKENMLGSCNINFIFFDGEESVLPNWIDGENILKLQDNTYGSRDFSNKLTKNKNGKYIFEKKPIHLILIIDMVGHKNQELLITKGSHSEYSKLFIQSSNKIKIKEANFLMEDDHTPFLTLSIPLLHIIDWKNTEEWHTKKDTSDIISYEAIANFGESIIQFLSSKRI</sequence>
<dbReference type="SUPFAM" id="SSF53187">
    <property type="entry name" value="Zn-dependent exopeptidases"/>
    <property type="match status" value="1"/>
</dbReference>
<dbReference type="Proteomes" id="UP000437748">
    <property type="component" value="Unassembled WGS sequence"/>
</dbReference>
<feature type="transmembrane region" description="Helical" evidence="3">
    <location>
        <begin position="21"/>
        <end position="44"/>
    </location>
</feature>
<keyword evidence="1" id="KW-0808">Transferase</keyword>